<dbReference type="SUPFAM" id="SSF51556">
    <property type="entry name" value="Metallo-dependent hydrolases"/>
    <property type="match status" value="1"/>
</dbReference>
<accession>A0ABU7IUY3</accession>
<proteinExistence type="predicted"/>
<dbReference type="Proteomes" id="UP001356308">
    <property type="component" value="Unassembled WGS sequence"/>
</dbReference>
<dbReference type="Gene3D" id="2.30.40.10">
    <property type="entry name" value="Urease, subunit C, domain 1"/>
    <property type="match status" value="1"/>
</dbReference>
<reference evidence="3 4" key="1">
    <citation type="submission" date="2024-01" db="EMBL/GenBank/DDBJ databases">
        <title>Maribacter spp. originated from different algae showed divergent polysaccharides utilization ability.</title>
        <authorList>
            <person name="Wang H."/>
            <person name="Wu Y."/>
        </authorList>
    </citation>
    <scope>NUCLEOTIDE SEQUENCE [LARGE SCALE GENOMIC DNA]</scope>
    <source>
        <strain evidence="3 4">PR1</strain>
    </source>
</reference>
<comment type="caution">
    <text evidence="3">The sequence shown here is derived from an EMBL/GenBank/DDBJ whole genome shotgun (WGS) entry which is preliminary data.</text>
</comment>
<name>A0ABU7IUY3_9FLAO</name>
<dbReference type="GO" id="GO:0016787">
    <property type="term" value="F:hydrolase activity"/>
    <property type="evidence" value="ECO:0007669"/>
    <property type="project" value="UniProtKB-KW"/>
</dbReference>
<dbReference type="CDD" id="cd01297">
    <property type="entry name" value="D-aminoacylase"/>
    <property type="match status" value="1"/>
</dbReference>
<evidence type="ECO:0000313" key="4">
    <source>
        <dbReference type="Proteomes" id="UP001356308"/>
    </source>
</evidence>
<protein>
    <submittedName>
        <fullName evidence="3">D-aminoacylase</fullName>
        <ecNumber evidence="3">3.5.1.-</ecNumber>
    </submittedName>
</protein>
<sequence length="562" mass="61383">MKILSNLLPYVILFFCMIGCSNQETFDMLIKNGQIADGTGQPIFTGDIGINADTIAAVGNLENAKGRQEIDATGLTVAPGFINMLSWATESLIVDGKSESDIRQGVTLEVMGEGWSMGPLNDEMRQLEQSSQKDVKYRIEWTTLGEYLEFLEKRGIAPNVASFVGATTLRVHELGEANRPPTPAELENMKALAKTAMEEGAMGIGSSLIYAPAFYADTEELIELCKVASAHDGMYISHMRSEGDYWLEAIDELIRIAKEANIPAEIYHLKAGGKDNWGKWESAIAKIDSARAAGLQITTDMYNYTAGATGLDASMPPWVQEGGYGKWAERLQDPAIRKKVIEEMKAKGDGWENLYFAAGSPEKLILNDFRNDSLRHLTGKTLGEVARIRGTSPEETAIDLVVQDSSRVGTVYFLMSEENVKKQIALPYMSFGSDAGSLAPVKPFTNSSPHPRAYGNVARLLGKYVRDEKVIPLEEAVYKLSGLPASNLKIKKRGALATGNYADLAIFDANTIIDKATFDEPHQFAEGMVHVFVNGDQVLKNGEHTGATPGRVVRGPGWKGNN</sequence>
<dbReference type="RefSeq" id="WP_272651488.1">
    <property type="nucleotide sequence ID" value="NZ_JAZDDG010000005.1"/>
</dbReference>
<dbReference type="InterPro" id="IPR050378">
    <property type="entry name" value="Metallo-dep_Hydrolases_sf"/>
</dbReference>
<dbReference type="Pfam" id="PF07969">
    <property type="entry name" value="Amidohydro_3"/>
    <property type="match status" value="1"/>
</dbReference>
<dbReference type="EMBL" id="JAZDDG010000005">
    <property type="protein sequence ID" value="MEE1976795.1"/>
    <property type="molecule type" value="Genomic_DNA"/>
</dbReference>
<dbReference type="InterPro" id="IPR013108">
    <property type="entry name" value="Amidohydro_3"/>
</dbReference>
<evidence type="ECO:0000259" key="2">
    <source>
        <dbReference type="Pfam" id="PF07969"/>
    </source>
</evidence>
<dbReference type="PANTHER" id="PTHR11647">
    <property type="entry name" value="HYDRANTOINASE/DIHYDROPYRIMIDINASE FAMILY MEMBER"/>
    <property type="match status" value="1"/>
</dbReference>
<keyword evidence="4" id="KW-1185">Reference proteome</keyword>
<organism evidence="3 4">
    <name type="scientific">Maribacter cobaltidurans</name>
    <dbReference type="NCBI Taxonomy" id="1178778"/>
    <lineage>
        <taxon>Bacteria</taxon>
        <taxon>Pseudomonadati</taxon>
        <taxon>Bacteroidota</taxon>
        <taxon>Flavobacteriia</taxon>
        <taxon>Flavobacteriales</taxon>
        <taxon>Flavobacteriaceae</taxon>
        <taxon>Maribacter</taxon>
    </lineage>
</organism>
<feature type="region of interest" description="Disordered" evidence="1">
    <location>
        <begin position="540"/>
        <end position="562"/>
    </location>
</feature>
<dbReference type="SUPFAM" id="SSF51338">
    <property type="entry name" value="Composite domain of metallo-dependent hydrolases"/>
    <property type="match status" value="1"/>
</dbReference>
<dbReference type="Gene3D" id="3.30.1490.130">
    <property type="entry name" value="D-aminoacylase. Domain 3"/>
    <property type="match status" value="1"/>
</dbReference>
<feature type="domain" description="Amidohydrolase 3" evidence="2">
    <location>
        <begin position="68"/>
        <end position="538"/>
    </location>
</feature>
<dbReference type="InterPro" id="IPR023100">
    <property type="entry name" value="D-aminoacylase_insert_dom_sf"/>
</dbReference>
<dbReference type="EC" id="3.5.1.-" evidence="3"/>
<dbReference type="PANTHER" id="PTHR11647:SF1">
    <property type="entry name" value="COLLAPSIN RESPONSE MEDIATOR PROTEIN"/>
    <property type="match status" value="1"/>
</dbReference>
<dbReference type="InterPro" id="IPR011059">
    <property type="entry name" value="Metal-dep_hydrolase_composite"/>
</dbReference>
<gene>
    <name evidence="3" type="ORF">V1I91_11985</name>
</gene>
<dbReference type="Gene3D" id="3.20.20.140">
    <property type="entry name" value="Metal-dependent hydrolases"/>
    <property type="match status" value="1"/>
</dbReference>
<dbReference type="InterPro" id="IPR032466">
    <property type="entry name" value="Metal_Hydrolase"/>
</dbReference>
<evidence type="ECO:0000256" key="1">
    <source>
        <dbReference type="SAM" id="MobiDB-lite"/>
    </source>
</evidence>
<keyword evidence="3" id="KW-0378">Hydrolase</keyword>
<evidence type="ECO:0000313" key="3">
    <source>
        <dbReference type="EMBL" id="MEE1976795.1"/>
    </source>
</evidence>